<dbReference type="EMBL" id="JYDJ01000191">
    <property type="protein sequence ID" value="KRX40733.1"/>
    <property type="molecule type" value="Genomic_DNA"/>
</dbReference>
<evidence type="ECO:0000313" key="1">
    <source>
        <dbReference type="EMBL" id="KRX40733.1"/>
    </source>
</evidence>
<sequence length="190" mass="21874">MSSLTGCCFRAAESGPQYALTTSPKHLRVLRNTTNVHLEKLWRYQASHGTQFTKAMFETLLKSFVLGLHKNRRFSRPRIHIYDVRNNSSSIRIKMSSFVMLVQNTRLACDPFFKLLSMSSYFASIALPRKCSFLAFASSIMMDSIQSTENPALRTKCWRENLIRFLICGLYKSQDDQLGYDYPMSIVSRS</sequence>
<proteinExistence type="predicted"/>
<comment type="caution">
    <text evidence="1">The sequence shown here is derived from an EMBL/GenBank/DDBJ whole genome shotgun (WGS) entry which is preliminary data.</text>
</comment>
<dbReference type="AlphaFoldDB" id="A0A0V0TNX8"/>
<gene>
    <name evidence="1" type="ORF">T05_14566</name>
</gene>
<organism evidence="1 2">
    <name type="scientific">Trichinella murrelli</name>
    <dbReference type="NCBI Taxonomy" id="144512"/>
    <lineage>
        <taxon>Eukaryota</taxon>
        <taxon>Metazoa</taxon>
        <taxon>Ecdysozoa</taxon>
        <taxon>Nematoda</taxon>
        <taxon>Enoplea</taxon>
        <taxon>Dorylaimia</taxon>
        <taxon>Trichinellida</taxon>
        <taxon>Trichinellidae</taxon>
        <taxon>Trichinella</taxon>
    </lineage>
</organism>
<evidence type="ECO:0000313" key="2">
    <source>
        <dbReference type="Proteomes" id="UP000055048"/>
    </source>
</evidence>
<reference evidence="1 2" key="1">
    <citation type="submission" date="2015-01" db="EMBL/GenBank/DDBJ databases">
        <title>Evolution of Trichinella species and genotypes.</title>
        <authorList>
            <person name="Korhonen P.K."/>
            <person name="Edoardo P."/>
            <person name="Giuseppe L.R."/>
            <person name="Gasser R.B."/>
        </authorList>
    </citation>
    <scope>NUCLEOTIDE SEQUENCE [LARGE SCALE GENOMIC DNA]</scope>
    <source>
        <strain evidence="1">ISS417</strain>
    </source>
</reference>
<accession>A0A0V0TNX8</accession>
<protein>
    <submittedName>
        <fullName evidence="1">Uncharacterized protein</fullName>
    </submittedName>
</protein>
<keyword evidence="2" id="KW-1185">Reference proteome</keyword>
<name>A0A0V0TNX8_9BILA</name>
<dbReference type="Proteomes" id="UP000055048">
    <property type="component" value="Unassembled WGS sequence"/>
</dbReference>